<organism evidence="2 3">
    <name type="scientific">Diatrype stigma</name>
    <dbReference type="NCBI Taxonomy" id="117547"/>
    <lineage>
        <taxon>Eukaryota</taxon>
        <taxon>Fungi</taxon>
        <taxon>Dikarya</taxon>
        <taxon>Ascomycota</taxon>
        <taxon>Pezizomycotina</taxon>
        <taxon>Sordariomycetes</taxon>
        <taxon>Xylariomycetidae</taxon>
        <taxon>Xylariales</taxon>
        <taxon>Diatrypaceae</taxon>
        <taxon>Diatrype</taxon>
    </lineage>
</organism>
<name>A0AAN9UQ55_9PEZI</name>
<gene>
    <name evidence="2" type="ORF">SLS62_005069</name>
</gene>
<feature type="chain" id="PRO_5043034982" evidence="1">
    <location>
        <begin position="21"/>
        <end position="171"/>
    </location>
</feature>
<proteinExistence type="predicted"/>
<protein>
    <submittedName>
        <fullName evidence="2">Uncharacterized protein</fullName>
    </submittedName>
</protein>
<comment type="caution">
    <text evidence="2">The sequence shown here is derived from an EMBL/GenBank/DDBJ whole genome shotgun (WGS) entry which is preliminary data.</text>
</comment>
<dbReference type="AlphaFoldDB" id="A0AAN9UQ55"/>
<accession>A0AAN9UQ55</accession>
<keyword evidence="3" id="KW-1185">Reference proteome</keyword>
<dbReference type="Proteomes" id="UP001320420">
    <property type="component" value="Unassembled WGS sequence"/>
</dbReference>
<keyword evidence="1" id="KW-0732">Signal</keyword>
<evidence type="ECO:0000313" key="3">
    <source>
        <dbReference type="Proteomes" id="UP001320420"/>
    </source>
</evidence>
<dbReference type="EMBL" id="JAKJXP020000033">
    <property type="protein sequence ID" value="KAK7752910.1"/>
    <property type="molecule type" value="Genomic_DNA"/>
</dbReference>
<evidence type="ECO:0000313" key="2">
    <source>
        <dbReference type="EMBL" id="KAK7752910.1"/>
    </source>
</evidence>
<sequence>MHFLPTLAAFLHLLPALTCAFEWESPDTNSKLNLSAPSIVIAWDPNAGSGTEYQQVDIWFRAESASGTLFGWELQVNITVADGNYTWDPREIHDIIISDSNTLSADKTHYFEAELHDANSTGGANLESDKYEVDGYDGLVSGGVGVQNLLDTRSFSVTATGAFIVAIAWCL</sequence>
<reference evidence="2 3" key="1">
    <citation type="submission" date="2024-02" db="EMBL/GenBank/DDBJ databases">
        <title>De novo assembly and annotation of 12 fungi associated with fruit tree decline syndrome in Ontario, Canada.</title>
        <authorList>
            <person name="Sulman M."/>
            <person name="Ellouze W."/>
            <person name="Ilyukhin E."/>
        </authorList>
    </citation>
    <scope>NUCLEOTIDE SEQUENCE [LARGE SCALE GENOMIC DNA]</scope>
    <source>
        <strain evidence="2 3">M11/M66-122</strain>
    </source>
</reference>
<evidence type="ECO:0000256" key="1">
    <source>
        <dbReference type="SAM" id="SignalP"/>
    </source>
</evidence>
<feature type="signal peptide" evidence="1">
    <location>
        <begin position="1"/>
        <end position="20"/>
    </location>
</feature>